<evidence type="ECO:0008006" key="3">
    <source>
        <dbReference type="Google" id="ProtNLM"/>
    </source>
</evidence>
<organism evidence="1 2">
    <name type="scientific">Chryseobacterium kwangjuense</name>
    <dbReference type="NCBI Taxonomy" id="267125"/>
    <lineage>
        <taxon>Bacteria</taxon>
        <taxon>Pseudomonadati</taxon>
        <taxon>Bacteroidota</taxon>
        <taxon>Flavobacteriia</taxon>
        <taxon>Flavobacteriales</taxon>
        <taxon>Weeksellaceae</taxon>
        <taxon>Chryseobacterium group</taxon>
        <taxon>Chryseobacterium</taxon>
    </lineage>
</organism>
<name>A0ABW9K750_9FLAO</name>
<comment type="caution">
    <text evidence="1">The sequence shown here is derived from an EMBL/GenBank/DDBJ whole genome shotgun (WGS) entry which is preliminary data.</text>
</comment>
<gene>
    <name evidence="1" type="ORF">ACKW6Q_19165</name>
</gene>
<evidence type="ECO:0000313" key="2">
    <source>
        <dbReference type="Proteomes" id="UP001634154"/>
    </source>
</evidence>
<sequence>MNKKILLVLIFLVIIFLNSNVLIFRPLLSVIPIKTTNGSVINEKDALRRGFITGAFDYYYKFSVNGEDYSNPSYDEKYKVGDTVLVEYNETFPFMNRIKNQK</sequence>
<dbReference type="Proteomes" id="UP001634154">
    <property type="component" value="Unassembled WGS sequence"/>
</dbReference>
<reference evidence="1 2" key="1">
    <citation type="submission" date="2024-12" db="EMBL/GenBank/DDBJ databases">
        <title>Draft genome sequence of Chryseobacterium kwangjuense AG447.</title>
        <authorList>
            <person name="Cheptsov V.S."/>
            <person name="Belov A."/>
            <person name="Zavarzina A.G."/>
        </authorList>
    </citation>
    <scope>NUCLEOTIDE SEQUENCE [LARGE SCALE GENOMIC DNA]</scope>
    <source>
        <strain evidence="1 2">AG447</strain>
    </source>
</reference>
<keyword evidence="2" id="KW-1185">Reference proteome</keyword>
<proteinExistence type="predicted"/>
<accession>A0ABW9K750</accession>
<evidence type="ECO:0000313" key="1">
    <source>
        <dbReference type="EMBL" id="MFN1219093.1"/>
    </source>
</evidence>
<dbReference type="RefSeq" id="WP_409357865.1">
    <property type="nucleotide sequence ID" value="NZ_JBJXVJ010000004.1"/>
</dbReference>
<dbReference type="EMBL" id="JBJXVJ010000004">
    <property type="protein sequence ID" value="MFN1219093.1"/>
    <property type="molecule type" value="Genomic_DNA"/>
</dbReference>
<protein>
    <recommendedName>
        <fullName evidence="3">DUF3592 domain-containing protein</fullName>
    </recommendedName>
</protein>